<evidence type="ECO:0000313" key="1">
    <source>
        <dbReference type="EMBL" id="BCA96636.1"/>
    </source>
</evidence>
<reference evidence="1" key="1">
    <citation type="journal article" date="2020" name="Microbiol. Resour. Announc.">
        <title>Complete Genome Sequence of Novel Psychrotolerant Legionella Strain TUM19329, Isolated from Antarctic Lake Sediment.</title>
        <authorList>
            <person name="Shimada S."/>
            <person name="Nakai R."/>
            <person name="Aoki K."/>
            <person name="Shimoeda N."/>
            <person name="Ohno G."/>
            <person name="Miyazaki Y."/>
            <person name="Kudoh S."/>
            <person name="Imura S."/>
            <person name="Watanabe K."/>
            <person name="Ishii Y."/>
            <person name="Tateda K."/>
        </authorList>
    </citation>
    <scope>NUCLEOTIDE SEQUENCE [LARGE SCALE GENOMIC DNA]</scope>
    <source>
        <strain evidence="1">TUM19329</strain>
    </source>
</reference>
<protein>
    <recommendedName>
        <fullName evidence="3">TIGR02444 family protein</fullName>
    </recommendedName>
</protein>
<evidence type="ECO:0008006" key="3">
    <source>
        <dbReference type="Google" id="ProtNLM"/>
    </source>
</evidence>
<dbReference type="Proteomes" id="UP000502894">
    <property type="component" value="Chromosome"/>
</dbReference>
<keyword evidence="2" id="KW-1185">Reference proteome</keyword>
<dbReference type="KEGG" id="lant:TUM19329_29970"/>
<dbReference type="AlphaFoldDB" id="A0A6F8T9H5"/>
<sequence>MIKELTNPLWDYSLKIYTNKDVKLLCITLQDDYDINVNIVLWCCWYASELGPFSHQFLNQVLAYNAPWHNHVTRQLRQARQWLRTNLNNELIESFRQDIIQLEITSEAFQQNQLYELSIKQNKAVQNSKNAARANLQNYFNTLTTKISDHHWQLIETKLLTRVSFRTT</sequence>
<gene>
    <name evidence="1" type="ORF">TUM19329_29970</name>
</gene>
<name>A0A6F8T9H5_9GAMM</name>
<accession>A0A6F8T9H5</accession>
<proteinExistence type="predicted"/>
<dbReference type="EMBL" id="AP022839">
    <property type="protein sequence ID" value="BCA96636.1"/>
    <property type="molecule type" value="Genomic_DNA"/>
</dbReference>
<organism evidence="1 2">
    <name type="scientific">Legionella antarctica</name>
    <dbReference type="NCBI Taxonomy" id="2708020"/>
    <lineage>
        <taxon>Bacteria</taxon>
        <taxon>Pseudomonadati</taxon>
        <taxon>Pseudomonadota</taxon>
        <taxon>Gammaproteobacteria</taxon>
        <taxon>Legionellales</taxon>
        <taxon>Legionellaceae</taxon>
        <taxon>Legionella</taxon>
    </lineage>
</organism>
<dbReference type="NCBIfam" id="TIGR02444">
    <property type="entry name" value="TIGR02444 family protein"/>
    <property type="match status" value="1"/>
</dbReference>
<dbReference type="InterPro" id="IPR012659">
    <property type="entry name" value="CHP02444"/>
</dbReference>
<evidence type="ECO:0000313" key="2">
    <source>
        <dbReference type="Proteomes" id="UP000502894"/>
    </source>
</evidence>
<dbReference type="Pfam" id="PF09523">
    <property type="entry name" value="DUF2390"/>
    <property type="match status" value="1"/>
</dbReference>